<accession>A0A518RCH8</accession>
<dbReference type="Proteomes" id="UP000318055">
    <property type="component" value="Chromosome"/>
</dbReference>
<evidence type="ECO:0000313" key="8">
    <source>
        <dbReference type="Proteomes" id="UP000318055"/>
    </source>
</evidence>
<evidence type="ECO:0000256" key="6">
    <source>
        <dbReference type="RuleBase" id="RU361135"/>
    </source>
</evidence>
<dbReference type="SUPFAM" id="SSF55729">
    <property type="entry name" value="Acyl-CoA N-acyltransferases (Nat)"/>
    <property type="match status" value="1"/>
</dbReference>
<keyword evidence="8" id="KW-1185">Reference proteome</keyword>
<dbReference type="GO" id="GO:0009372">
    <property type="term" value="P:quorum sensing"/>
    <property type="evidence" value="ECO:0007669"/>
    <property type="project" value="UniProtKB-UniRule"/>
</dbReference>
<dbReference type="Gene3D" id="3.40.630.30">
    <property type="match status" value="1"/>
</dbReference>
<comment type="similarity">
    <text evidence="5 6">Belongs to the autoinducer synthase family.</text>
</comment>
<dbReference type="PANTHER" id="PTHR39322:SF1">
    <property type="entry name" value="ISOVALERYL-HOMOSERINE LACTONE SYNTHASE"/>
    <property type="match status" value="1"/>
</dbReference>
<dbReference type="EMBL" id="CP042239">
    <property type="protein sequence ID" value="QDX25162.1"/>
    <property type="molecule type" value="Genomic_DNA"/>
</dbReference>
<dbReference type="EC" id="2.3.1.184" evidence="6"/>
<evidence type="ECO:0000256" key="1">
    <source>
        <dbReference type="ARBA" id="ARBA00022654"/>
    </source>
</evidence>
<protein>
    <recommendedName>
        <fullName evidence="6">Acyl-homoserine-lactone synthase</fullName>
        <ecNumber evidence="6">2.3.1.184</ecNumber>
    </recommendedName>
    <alternativeName>
        <fullName evidence="6">Autoinducer synthesis protein</fullName>
    </alternativeName>
</protein>
<proteinExistence type="inferred from homology"/>
<evidence type="ECO:0000256" key="3">
    <source>
        <dbReference type="ARBA" id="ARBA00022691"/>
    </source>
</evidence>
<dbReference type="InterPro" id="IPR016181">
    <property type="entry name" value="Acyl_CoA_acyltransferase"/>
</dbReference>
<reference evidence="7 8" key="1">
    <citation type="submission" date="2019-07" db="EMBL/GenBank/DDBJ databases">
        <title>Sphingomonas alkalisoli sp. nov., isolated from rhizosphere soil of Suaedae salsa.</title>
        <authorList>
            <person name="Zhang H."/>
            <person name="Xu L."/>
            <person name="Zhang J.-X."/>
            <person name="Sun J.-Q."/>
        </authorList>
    </citation>
    <scope>NUCLEOTIDE SEQUENCE [LARGE SCALE GENOMIC DNA]</scope>
    <source>
        <strain evidence="7 8">XS-10</strain>
    </source>
</reference>
<keyword evidence="1 5" id="KW-0673">Quorum sensing</keyword>
<dbReference type="OrthoDB" id="6169313at2"/>
<dbReference type="PRINTS" id="PR01549">
    <property type="entry name" value="AUTOINDCRSYN"/>
</dbReference>
<sequence>MLHLIESPRTHLEDAVLRNMFAARKHVFVDLLGWDVPVLAGAYEVDQFDTPDAIYLVVTDAAGNHRASARLLATTRPHILDTMFASLCAGPVPRGQTIFEITRFCLDRALAARERRSARNELVSALVWYGLRAGITRYTGVAAPDWIAQVMNFGWRVQLLGLRRDVAGSPLGAIAIDIDAATPGLLERAGIFGTLSLAGEVADVA</sequence>
<keyword evidence="2 6" id="KW-0808">Transferase</keyword>
<name>A0A518RCH8_9SPHN</name>
<evidence type="ECO:0000313" key="7">
    <source>
        <dbReference type="EMBL" id="QDX25162.1"/>
    </source>
</evidence>
<comment type="catalytic activity">
    <reaction evidence="6">
        <text>a fatty acyl-[ACP] + S-adenosyl-L-methionine = an N-acyl-L-homoserine lactone + S-methyl-5'-thioadenosine + holo-[ACP] + H(+)</text>
        <dbReference type="Rhea" id="RHEA:10096"/>
        <dbReference type="Rhea" id="RHEA-COMP:9685"/>
        <dbReference type="Rhea" id="RHEA-COMP:14125"/>
        <dbReference type="ChEBI" id="CHEBI:15378"/>
        <dbReference type="ChEBI" id="CHEBI:17509"/>
        <dbReference type="ChEBI" id="CHEBI:55474"/>
        <dbReference type="ChEBI" id="CHEBI:59789"/>
        <dbReference type="ChEBI" id="CHEBI:64479"/>
        <dbReference type="ChEBI" id="CHEBI:138651"/>
        <dbReference type="EC" id="2.3.1.184"/>
    </reaction>
</comment>
<evidence type="ECO:0000256" key="4">
    <source>
        <dbReference type="ARBA" id="ARBA00022929"/>
    </source>
</evidence>
<dbReference type="PANTHER" id="PTHR39322">
    <property type="entry name" value="ACYL-HOMOSERINE-LACTONE SYNTHASE"/>
    <property type="match status" value="1"/>
</dbReference>
<dbReference type="Pfam" id="PF00765">
    <property type="entry name" value="Autoind_synth"/>
    <property type="match status" value="1"/>
</dbReference>
<evidence type="ECO:0000256" key="5">
    <source>
        <dbReference type="PROSITE-ProRule" id="PRU00533"/>
    </source>
</evidence>
<organism evidence="7 8">
    <name type="scientific">Sphingomonas suaedae</name>
    <dbReference type="NCBI Taxonomy" id="2599297"/>
    <lineage>
        <taxon>Bacteria</taxon>
        <taxon>Pseudomonadati</taxon>
        <taxon>Pseudomonadota</taxon>
        <taxon>Alphaproteobacteria</taxon>
        <taxon>Sphingomonadales</taxon>
        <taxon>Sphingomonadaceae</taxon>
        <taxon>Sphingomonas</taxon>
    </lineage>
</organism>
<dbReference type="PROSITE" id="PS51187">
    <property type="entry name" value="AUTOINDUCER_SYNTH_2"/>
    <property type="match status" value="1"/>
</dbReference>
<dbReference type="RefSeq" id="WP_145844982.1">
    <property type="nucleotide sequence ID" value="NZ_CP042239.1"/>
</dbReference>
<dbReference type="InterPro" id="IPR001690">
    <property type="entry name" value="Autoind_synthase"/>
</dbReference>
<evidence type="ECO:0000256" key="2">
    <source>
        <dbReference type="ARBA" id="ARBA00022679"/>
    </source>
</evidence>
<dbReference type="GO" id="GO:0007165">
    <property type="term" value="P:signal transduction"/>
    <property type="evidence" value="ECO:0007669"/>
    <property type="project" value="TreeGrafter"/>
</dbReference>
<dbReference type="AlphaFoldDB" id="A0A518RCH8"/>
<keyword evidence="3 6" id="KW-0949">S-adenosyl-L-methionine</keyword>
<gene>
    <name evidence="7" type="ORF">FPZ54_03390</name>
</gene>
<keyword evidence="4 5" id="KW-0071">Autoinducer synthesis</keyword>
<dbReference type="KEGG" id="ssua:FPZ54_03390"/>
<dbReference type="GO" id="GO:0061579">
    <property type="term" value="F:N-acyl homoserine lactone synthase activity"/>
    <property type="evidence" value="ECO:0007669"/>
    <property type="project" value="UniProtKB-UniRule"/>
</dbReference>